<feature type="signal peptide" evidence="2">
    <location>
        <begin position="1"/>
        <end position="29"/>
    </location>
</feature>
<feature type="region of interest" description="Disordered" evidence="1">
    <location>
        <begin position="27"/>
        <end position="47"/>
    </location>
</feature>
<evidence type="ECO:0000256" key="2">
    <source>
        <dbReference type="SAM" id="SignalP"/>
    </source>
</evidence>
<evidence type="ECO:0000256" key="1">
    <source>
        <dbReference type="SAM" id="MobiDB-lite"/>
    </source>
</evidence>
<gene>
    <name evidence="3" type="ORF">EU555_25305</name>
</gene>
<dbReference type="AlphaFoldDB" id="A0A4Z0NIB8"/>
<protein>
    <submittedName>
        <fullName evidence="3">Uncharacterized protein</fullName>
    </submittedName>
</protein>
<keyword evidence="4" id="KW-1185">Reference proteome</keyword>
<evidence type="ECO:0000313" key="4">
    <source>
        <dbReference type="Proteomes" id="UP000297535"/>
    </source>
</evidence>
<accession>A0A4Z0NIB8</accession>
<organism evidence="3 4">
    <name type="scientific">Methylobacterium nonmethylotrophicum</name>
    <dbReference type="NCBI Taxonomy" id="1141884"/>
    <lineage>
        <taxon>Bacteria</taxon>
        <taxon>Pseudomonadati</taxon>
        <taxon>Pseudomonadota</taxon>
        <taxon>Alphaproteobacteria</taxon>
        <taxon>Hyphomicrobiales</taxon>
        <taxon>Methylobacteriaceae</taxon>
        <taxon>Methylobacterium</taxon>
    </lineage>
</organism>
<reference evidence="3 4" key="1">
    <citation type="submission" date="2019-04" db="EMBL/GenBank/DDBJ databases">
        <authorList>
            <person name="Feng G."/>
            <person name="Zhu H."/>
        </authorList>
    </citation>
    <scope>NUCLEOTIDE SEQUENCE [LARGE SCALE GENOMIC DNA]</scope>
    <source>
        <strain evidence="3 4">6HR-1</strain>
    </source>
</reference>
<dbReference type="EMBL" id="SRLB01000022">
    <property type="protein sequence ID" value="TGD96076.1"/>
    <property type="molecule type" value="Genomic_DNA"/>
</dbReference>
<proteinExistence type="predicted"/>
<comment type="caution">
    <text evidence="3">The sequence shown here is derived from an EMBL/GenBank/DDBJ whole genome shotgun (WGS) entry which is preliminary data.</text>
</comment>
<dbReference type="Proteomes" id="UP000297535">
    <property type="component" value="Unassembled WGS sequence"/>
</dbReference>
<evidence type="ECO:0000313" key="3">
    <source>
        <dbReference type="EMBL" id="TGD96076.1"/>
    </source>
</evidence>
<feature type="chain" id="PRO_5021418434" evidence="2">
    <location>
        <begin position="30"/>
        <end position="94"/>
    </location>
</feature>
<name>A0A4Z0NIB8_9HYPH</name>
<dbReference type="RefSeq" id="WP_135418011.1">
    <property type="nucleotide sequence ID" value="NZ_SRLB01000022.1"/>
</dbReference>
<sequence length="94" mass="9489">MRARPCARLPLLALLATLATGVAPLGGHAAPAVDKAPKAGTGTARDVTATSSVSATGGVTATAAEADDAQCTTARKRLFVDGEGWIVRRVTTCR</sequence>
<keyword evidence="2" id="KW-0732">Signal</keyword>